<dbReference type="SUPFAM" id="SSF117281">
    <property type="entry name" value="Kelch motif"/>
    <property type="match status" value="1"/>
</dbReference>
<keyword evidence="5" id="KW-1185">Reference proteome</keyword>
<dbReference type="SUPFAM" id="SSF54695">
    <property type="entry name" value="POZ domain"/>
    <property type="match status" value="1"/>
</dbReference>
<dbReference type="Gene3D" id="3.30.710.10">
    <property type="entry name" value="Potassium Channel Kv1.1, Chain A"/>
    <property type="match status" value="1"/>
</dbReference>
<sequence>MPPEFIDEKLPAEILSKLASFREFDEFCDVTLEADSSSKAESEPNPSTSIRAHKFVLAAASPYFREKLSSDNYVESKEICVIVKDIDDKTLRLLVDYMYTGRLDINENNVRALYGAAEILLLDSVRSECSWYLKEHLSVSNCMEIAAFAKAHNCTELDDAAVSFAGQHFGNWWRPGPEMQRRRFCLGVTALNGTIFAVGGEDGCQISCETEMLDPRQSTVQIPWKWISLPSMTNERFQFGLAAANGLLYAAGGDSGRGILDSVEVYDPRAGRWTTAQPMLKKRYHASVTVFRDQIVVVGGSDENGMMLTDNGWKCFPEMSLPKEGHGVVNVDGSLFSFGGYDGGKFLSCIEYLDFNSSRWEMSRVRMPQKNAYFGITLLP</sequence>
<dbReference type="OMA" id="CETEMLD"/>
<dbReference type="InterPro" id="IPR011333">
    <property type="entry name" value="SKP1/BTB/POZ_sf"/>
</dbReference>
<proteinExistence type="predicted"/>
<dbReference type="InterPro" id="IPR006652">
    <property type="entry name" value="Kelch_1"/>
</dbReference>
<accession>A0A0N4Y8U3</accession>
<protein>
    <submittedName>
        <fullName evidence="6">Kelch-like protein 7 (inferred by orthology to a human protein)</fullName>
    </submittedName>
</protein>
<reference evidence="6" key="1">
    <citation type="submission" date="2017-02" db="UniProtKB">
        <authorList>
            <consortium name="WormBaseParasite"/>
        </authorList>
    </citation>
    <scope>IDENTIFICATION</scope>
</reference>
<dbReference type="InterPro" id="IPR015915">
    <property type="entry name" value="Kelch-typ_b-propeller"/>
</dbReference>
<dbReference type="AlphaFoldDB" id="A0A0N4Y8U3"/>
<evidence type="ECO:0000259" key="3">
    <source>
        <dbReference type="PROSITE" id="PS50097"/>
    </source>
</evidence>
<dbReference type="SMART" id="SM00612">
    <property type="entry name" value="Kelch"/>
    <property type="match status" value="4"/>
</dbReference>
<dbReference type="PROSITE" id="PS50097">
    <property type="entry name" value="BTB"/>
    <property type="match status" value="1"/>
</dbReference>
<name>A0A0N4Y8U3_NIPBR</name>
<dbReference type="Pfam" id="PF01344">
    <property type="entry name" value="Kelch_1"/>
    <property type="match status" value="3"/>
</dbReference>
<dbReference type="SMART" id="SM00225">
    <property type="entry name" value="BTB"/>
    <property type="match status" value="1"/>
</dbReference>
<dbReference type="Proteomes" id="UP000271162">
    <property type="component" value="Unassembled WGS sequence"/>
</dbReference>
<keyword evidence="2" id="KW-0677">Repeat</keyword>
<evidence type="ECO:0000313" key="5">
    <source>
        <dbReference type="Proteomes" id="UP000271162"/>
    </source>
</evidence>
<dbReference type="Pfam" id="PF00651">
    <property type="entry name" value="BTB"/>
    <property type="match status" value="1"/>
</dbReference>
<dbReference type="Gene3D" id="2.120.10.80">
    <property type="entry name" value="Kelch-type beta propeller"/>
    <property type="match status" value="1"/>
</dbReference>
<organism evidence="6">
    <name type="scientific">Nippostrongylus brasiliensis</name>
    <name type="common">Rat hookworm</name>
    <dbReference type="NCBI Taxonomy" id="27835"/>
    <lineage>
        <taxon>Eukaryota</taxon>
        <taxon>Metazoa</taxon>
        <taxon>Ecdysozoa</taxon>
        <taxon>Nematoda</taxon>
        <taxon>Chromadorea</taxon>
        <taxon>Rhabditida</taxon>
        <taxon>Rhabditina</taxon>
        <taxon>Rhabditomorpha</taxon>
        <taxon>Strongyloidea</taxon>
        <taxon>Heligmosomidae</taxon>
        <taxon>Nippostrongylus</taxon>
    </lineage>
</organism>
<keyword evidence="1" id="KW-0880">Kelch repeat</keyword>
<evidence type="ECO:0000256" key="2">
    <source>
        <dbReference type="ARBA" id="ARBA00022737"/>
    </source>
</evidence>
<dbReference type="PANTHER" id="PTHR24412">
    <property type="entry name" value="KELCH PROTEIN"/>
    <property type="match status" value="1"/>
</dbReference>
<dbReference type="STRING" id="27835.A0A0N4Y8U3"/>
<evidence type="ECO:0000313" key="6">
    <source>
        <dbReference type="WBParaSite" id="NBR_0001267301-mRNA-1"/>
    </source>
</evidence>
<reference evidence="4 5" key="2">
    <citation type="submission" date="2018-11" db="EMBL/GenBank/DDBJ databases">
        <authorList>
            <consortium name="Pathogen Informatics"/>
        </authorList>
    </citation>
    <scope>NUCLEOTIDE SEQUENCE [LARGE SCALE GENOMIC DNA]</scope>
</reference>
<evidence type="ECO:0000313" key="4">
    <source>
        <dbReference type="EMBL" id="VDL76263.1"/>
    </source>
</evidence>
<gene>
    <name evidence="4" type="ORF">NBR_LOCUS12674</name>
</gene>
<dbReference type="EMBL" id="UYSL01020824">
    <property type="protein sequence ID" value="VDL76263.1"/>
    <property type="molecule type" value="Genomic_DNA"/>
</dbReference>
<evidence type="ECO:0000256" key="1">
    <source>
        <dbReference type="ARBA" id="ARBA00022441"/>
    </source>
</evidence>
<dbReference type="PANTHER" id="PTHR24412:SF480">
    <property type="entry name" value="KELCH-LIKE PROTEIN 8"/>
    <property type="match status" value="1"/>
</dbReference>
<dbReference type="InterPro" id="IPR000210">
    <property type="entry name" value="BTB/POZ_dom"/>
</dbReference>
<feature type="domain" description="BTB" evidence="3">
    <location>
        <begin position="28"/>
        <end position="107"/>
    </location>
</feature>
<dbReference type="WBParaSite" id="NBR_0001267301-mRNA-1">
    <property type="protein sequence ID" value="NBR_0001267301-mRNA-1"/>
    <property type="gene ID" value="NBR_0001267301"/>
</dbReference>